<dbReference type="AlphaFoldDB" id="A0A1B1N8G4"/>
<evidence type="ECO:0000256" key="1">
    <source>
        <dbReference type="SAM" id="MobiDB-lite"/>
    </source>
</evidence>
<dbReference type="KEGG" id="serj:SGUI_0308"/>
<organism evidence="2 3">
    <name type="scientific">Serinicoccus hydrothermalis</name>
    <dbReference type="NCBI Taxonomy" id="1758689"/>
    <lineage>
        <taxon>Bacteria</taxon>
        <taxon>Bacillati</taxon>
        <taxon>Actinomycetota</taxon>
        <taxon>Actinomycetes</taxon>
        <taxon>Micrococcales</taxon>
        <taxon>Ornithinimicrobiaceae</taxon>
        <taxon>Serinicoccus</taxon>
    </lineage>
</organism>
<evidence type="ECO:0000313" key="3">
    <source>
        <dbReference type="Proteomes" id="UP000092482"/>
    </source>
</evidence>
<dbReference type="STRING" id="1758689.SGUI_0308"/>
<name>A0A1B1N8G4_9MICO</name>
<dbReference type="EMBL" id="CP014989">
    <property type="protein sequence ID" value="ANS77704.1"/>
    <property type="molecule type" value="Genomic_DNA"/>
</dbReference>
<evidence type="ECO:0000313" key="2">
    <source>
        <dbReference type="EMBL" id="ANS77704.1"/>
    </source>
</evidence>
<feature type="region of interest" description="Disordered" evidence="1">
    <location>
        <begin position="24"/>
        <end position="52"/>
    </location>
</feature>
<keyword evidence="3" id="KW-1185">Reference proteome</keyword>
<accession>A0A1B1N8G4</accession>
<dbReference type="Proteomes" id="UP000092482">
    <property type="component" value="Chromosome"/>
</dbReference>
<sequence>MRRAHPGTDRLPWTSCMSRTVGHGAAVSDRDKPHPGILVPWVSRGVPTPTGL</sequence>
<proteinExistence type="predicted"/>
<reference evidence="2 3" key="1">
    <citation type="submission" date="2016-03" db="EMBL/GenBank/DDBJ databases">
        <title>Shallow-sea hydrothermal system.</title>
        <authorList>
            <person name="Tang K."/>
        </authorList>
    </citation>
    <scope>NUCLEOTIDE SEQUENCE [LARGE SCALE GENOMIC DNA]</scope>
    <source>
        <strain evidence="2 3">JLT9</strain>
    </source>
</reference>
<gene>
    <name evidence="2" type="ORF">SGUI_0308</name>
</gene>
<protein>
    <submittedName>
        <fullName evidence="2">Uncharacterized protein</fullName>
    </submittedName>
</protein>